<evidence type="ECO:0000256" key="1">
    <source>
        <dbReference type="ARBA" id="ARBA00009820"/>
    </source>
</evidence>
<dbReference type="InterPro" id="IPR011659">
    <property type="entry name" value="WD40"/>
</dbReference>
<dbReference type="SUPFAM" id="SSF82171">
    <property type="entry name" value="DPP6 N-terminal domain-like"/>
    <property type="match status" value="1"/>
</dbReference>
<gene>
    <name evidence="2" type="ORF">D8Y22_18465</name>
</gene>
<dbReference type="Pfam" id="PF07676">
    <property type="entry name" value="PD40"/>
    <property type="match status" value="1"/>
</dbReference>
<feature type="non-terminal residue" evidence="2">
    <location>
        <position position="379"/>
    </location>
</feature>
<evidence type="ECO:0000313" key="3">
    <source>
        <dbReference type="Proteomes" id="UP000318864"/>
    </source>
</evidence>
<sequence length="379" mass="41926">MTTYDIERYLNVRSAYGGSFAPGGERLSFLMDTTGTSQVWTLTAPQAWPEQRTFYDERVTFASWSPDRPELIFGMDEGGNERTQLYRLETETGAIVNLTATPDAKHRWGGWSHDGDRFAFASNRRDESVFDVYVQNRDEAGADAEPQRVLEGDGWLSLSGWSPDDSQLLVSQAYSNFDQDLSVLDVATGEREHLTPHEGDVRYQSASWAPDGEGIYLVTDHGDADTLYLAYLDVESGDLETVDDGGKWNIDGIALDDETGRFVYSRNVEGYTELTVGEFDADDPTEFETFPEPELPGGVSGGVSFDPDAERFALSTTGDTVNTNVFVVDVETGEAKRWTDAPTAGIPRTLLCRRLLIPLSCGCRIKEDKDTASAVSDTY</sequence>
<accession>A0A4S3THB7</accession>
<protein>
    <submittedName>
        <fullName evidence="2">S9 family peptidase</fullName>
    </submittedName>
</protein>
<keyword evidence="3" id="KW-1185">Reference proteome</keyword>
<dbReference type="Gene3D" id="2.120.10.30">
    <property type="entry name" value="TolB, C-terminal domain"/>
    <property type="match status" value="3"/>
</dbReference>
<organism evidence="2 3">
    <name type="scientific">Salinadaptatus halalkaliphilus</name>
    <dbReference type="NCBI Taxonomy" id="2419781"/>
    <lineage>
        <taxon>Archaea</taxon>
        <taxon>Methanobacteriati</taxon>
        <taxon>Methanobacteriota</taxon>
        <taxon>Stenosarchaea group</taxon>
        <taxon>Halobacteria</taxon>
        <taxon>Halobacteriales</taxon>
        <taxon>Natrialbaceae</taxon>
        <taxon>Salinadaptatus</taxon>
    </lineage>
</organism>
<reference evidence="2 3" key="1">
    <citation type="submission" date="2018-10" db="EMBL/GenBank/DDBJ databases">
        <title>Natronolimnobius sp. XQ-INN 246 isolated from Inner Mongolia Autonomous Region of China.</title>
        <authorList>
            <person name="Xue Q."/>
        </authorList>
    </citation>
    <scope>NUCLEOTIDE SEQUENCE [LARGE SCALE GENOMIC DNA]</scope>
    <source>
        <strain evidence="2 3">XQ-INN 246</strain>
    </source>
</reference>
<evidence type="ECO:0000313" key="2">
    <source>
        <dbReference type="EMBL" id="THE63394.1"/>
    </source>
</evidence>
<dbReference type="EMBL" id="RBZW01000064">
    <property type="protein sequence ID" value="THE63394.1"/>
    <property type="molecule type" value="Genomic_DNA"/>
</dbReference>
<comment type="caution">
    <text evidence="2">The sequence shown here is derived from an EMBL/GenBank/DDBJ whole genome shotgun (WGS) entry which is preliminary data.</text>
</comment>
<dbReference type="Proteomes" id="UP000318864">
    <property type="component" value="Unassembled WGS sequence"/>
</dbReference>
<dbReference type="PANTHER" id="PTHR36842:SF1">
    <property type="entry name" value="PROTEIN TOLB"/>
    <property type="match status" value="1"/>
</dbReference>
<dbReference type="PANTHER" id="PTHR36842">
    <property type="entry name" value="PROTEIN TOLB HOMOLOG"/>
    <property type="match status" value="1"/>
</dbReference>
<name>A0A4S3THB7_9EURY</name>
<dbReference type="InterPro" id="IPR011042">
    <property type="entry name" value="6-blade_b-propeller_TolB-like"/>
</dbReference>
<dbReference type="AlphaFoldDB" id="A0A4S3THB7"/>
<comment type="similarity">
    <text evidence="1">Belongs to the TolB family.</text>
</comment>
<proteinExistence type="inferred from homology"/>